<dbReference type="InterPro" id="IPR009430">
    <property type="entry name" value="GvpL/GvpF"/>
</dbReference>
<reference evidence="4 5" key="1">
    <citation type="submission" date="2016-10" db="EMBL/GenBank/DDBJ databases">
        <authorList>
            <person name="de Groot N.N."/>
        </authorList>
    </citation>
    <scope>NUCLEOTIDE SEQUENCE [LARGE SCALE GENOMIC DNA]</scope>
    <source>
        <strain evidence="4 5">CGMCC 4.2022</strain>
    </source>
</reference>
<comment type="similarity">
    <text evidence="3">Belongs to the gas vesicle GvpF/GvpL family.</text>
</comment>
<protein>
    <submittedName>
        <fullName evidence="4">Gas vesicle synthesis protein GvpL/GvpF</fullName>
    </submittedName>
</protein>
<sequence>MTVYVYAITDAGHPLRLDDLVGVGDPPSTLRTVAGGGLAAVVSDAPEGLRPKRRDLAAHQGVQERLMSDGAVLPLQFGLTAEDDDAVVRVLEEQAPAYRRRLEALEGAAEYHLKSAWDEDALLREILRESPQARSLNEEIRGGNPDPQLPMALGESIAQEVQARQEALAARVVERLRAHAREERSSAPTGEDFLNVSFLVDSGEREQFVTELRQLADELGQDVELRLRGPLPAYSFV</sequence>
<dbReference type="Proteomes" id="UP000199341">
    <property type="component" value="Unassembled WGS sequence"/>
</dbReference>
<evidence type="ECO:0000256" key="1">
    <source>
        <dbReference type="ARBA" id="ARBA00022987"/>
    </source>
</evidence>
<dbReference type="AlphaFoldDB" id="A0A1H0NJ61"/>
<dbReference type="STRING" id="310781.SAMN05216259_11478"/>
<dbReference type="Pfam" id="PF06386">
    <property type="entry name" value="GvpL_GvpF"/>
    <property type="match status" value="1"/>
</dbReference>
<dbReference type="PANTHER" id="PTHR36852:SF1">
    <property type="entry name" value="PROTEIN GVPL 2"/>
    <property type="match status" value="1"/>
</dbReference>
<dbReference type="OrthoDB" id="4864106at2"/>
<keyword evidence="1" id="KW-0304">Gas vesicle</keyword>
<dbReference type="PANTHER" id="PTHR36852">
    <property type="entry name" value="PROTEIN GVPL 2"/>
    <property type="match status" value="1"/>
</dbReference>
<evidence type="ECO:0000256" key="3">
    <source>
        <dbReference type="ARBA" id="ARBA00035643"/>
    </source>
</evidence>
<dbReference type="EMBL" id="FNIE01000014">
    <property type="protein sequence ID" value="SDO92455.1"/>
    <property type="molecule type" value="Genomic_DNA"/>
</dbReference>
<comment type="subcellular location">
    <subcellularLocation>
        <location evidence="2">Gas vesicle</location>
    </subcellularLocation>
</comment>
<evidence type="ECO:0000256" key="2">
    <source>
        <dbReference type="ARBA" id="ARBA00035108"/>
    </source>
</evidence>
<accession>A0A1H0NJ61</accession>
<proteinExistence type="inferred from homology"/>
<dbReference type="RefSeq" id="WP_093787272.1">
    <property type="nucleotide sequence ID" value="NZ_FNIE01000014.1"/>
</dbReference>
<keyword evidence="5" id="KW-1185">Reference proteome</keyword>
<dbReference type="GO" id="GO:0031411">
    <property type="term" value="C:gas vesicle"/>
    <property type="evidence" value="ECO:0007669"/>
    <property type="project" value="UniProtKB-SubCell"/>
</dbReference>
<name>A0A1H0NJ61_9ACTN</name>
<evidence type="ECO:0000313" key="5">
    <source>
        <dbReference type="Proteomes" id="UP000199341"/>
    </source>
</evidence>
<organism evidence="4 5">
    <name type="scientific">Actinacidiphila guanduensis</name>
    <dbReference type="NCBI Taxonomy" id="310781"/>
    <lineage>
        <taxon>Bacteria</taxon>
        <taxon>Bacillati</taxon>
        <taxon>Actinomycetota</taxon>
        <taxon>Actinomycetes</taxon>
        <taxon>Kitasatosporales</taxon>
        <taxon>Streptomycetaceae</taxon>
        <taxon>Actinacidiphila</taxon>
    </lineage>
</organism>
<dbReference type="GO" id="GO:0031412">
    <property type="term" value="P:gas vesicle organization"/>
    <property type="evidence" value="ECO:0007669"/>
    <property type="project" value="InterPro"/>
</dbReference>
<evidence type="ECO:0000313" key="4">
    <source>
        <dbReference type="EMBL" id="SDO92455.1"/>
    </source>
</evidence>
<gene>
    <name evidence="4" type="ORF">SAMN05216259_11478</name>
</gene>